<gene>
    <name evidence="1" type="ORF">SAMN02745673_00912</name>
</gene>
<sequence>MTSERCAACGRESVDARVESAHYTSEGIVRYRQCACGRRWVDVARFAVVAGHDGLPWSGPN</sequence>
<name>A0A1T4M2V3_9ACTN</name>
<accession>A0A1T4M2V3</accession>
<proteinExistence type="predicted"/>
<organism evidence="1 2">
    <name type="scientific">Marinactinospora thermotolerans DSM 45154</name>
    <dbReference type="NCBI Taxonomy" id="1122192"/>
    <lineage>
        <taxon>Bacteria</taxon>
        <taxon>Bacillati</taxon>
        <taxon>Actinomycetota</taxon>
        <taxon>Actinomycetes</taxon>
        <taxon>Streptosporangiales</taxon>
        <taxon>Nocardiopsidaceae</taxon>
        <taxon>Marinactinospora</taxon>
    </lineage>
</organism>
<reference evidence="1 2" key="1">
    <citation type="submission" date="2017-02" db="EMBL/GenBank/DDBJ databases">
        <authorList>
            <person name="Peterson S.W."/>
        </authorList>
    </citation>
    <scope>NUCLEOTIDE SEQUENCE [LARGE SCALE GENOMIC DNA]</scope>
    <source>
        <strain evidence="1 2">DSM 45154</strain>
    </source>
</reference>
<dbReference type="EMBL" id="FUWS01000002">
    <property type="protein sequence ID" value="SJZ61108.1"/>
    <property type="molecule type" value="Genomic_DNA"/>
</dbReference>
<dbReference type="RefSeq" id="WP_078760312.1">
    <property type="nucleotide sequence ID" value="NZ_FUWS01000002.1"/>
</dbReference>
<evidence type="ECO:0000313" key="1">
    <source>
        <dbReference type="EMBL" id="SJZ61108.1"/>
    </source>
</evidence>
<evidence type="ECO:0008006" key="3">
    <source>
        <dbReference type="Google" id="ProtNLM"/>
    </source>
</evidence>
<keyword evidence="2" id="KW-1185">Reference proteome</keyword>
<dbReference type="AlphaFoldDB" id="A0A1T4M2V3"/>
<evidence type="ECO:0000313" key="2">
    <source>
        <dbReference type="Proteomes" id="UP000190637"/>
    </source>
</evidence>
<protein>
    <recommendedName>
        <fullName evidence="3">Ogr/Delta-like zinc finger</fullName>
    </recommendedName>
</protein>
<dbReference type="Proteomes" id="UP000190637">
    <property type="component" value="Unassembled WGS sequence"/>
</dbReference>
<dbReference type="OrthoDB" id="3579625at2"/>